<keyword evidence="2" id="KW-1185">Reference proteome</keyword>
<reference evidence="1" key="1">
    <citation type="submission" date="2020-05" db="EMBL/GenBank/DDBJ databases">
        <title>Large-scale comparative analyses of tick genomes elucidate their genetic diversity and vector capacities.</title>
        <authorList>
            <person name="Jia N."/>
            <person name="Wang J."/>
            <person name="Shi W."/>
            <person name="Du L."/>
            <person name="Sun Y."/>
            <person name="Zhan W."/>
            <person name="Jiang J."/>
            <person name="Wang Q."/>
            <person name="Zhang B."/>
            <person name="Ji P."/>
            <person name="Sakyi L.B."/>
            <person name="Cui X."/>
            <person name="Yuan T."/>
            <person name="Jiang B."/>
            <person name="Yang W."/>
            <person name="Lam T.T.-Y."/>
            <person name="Chang Q."/>
            <person name="Ding S."/>
            <person name="Wang X."/>
            <person name="Zhu J."/>
            <person name="Ruan X."/>
            <person name="Zhao L."/>
            <person name="Wei J."/>
            <person name="Que T."/>
            <person name="Du C."/>
            <person name="Cheng J."/>
            <person name="Dai P."/>
            <person name="Han X."/>
            <person name="Huang E."/>
            <person name="Gao Y."/>
            <person name="Liu J."/>
            <person name="Shao H."/>
            <person name="Ye R."/>
            <person name="Li L."/>
            <person name="Wei W."/>
            <person name="Wang X."/>
            <person name="Wang C."/>
            <person name="Yang T."/>
            <person name="Huo Q."/>
            <person name="Li W."/>
            <person name="Guo W."/>
            <person name="Chen H."/>
            <person name="Zhou L."/>
            <person name="Ni X."/>
            <person name="Tian J."/>
            <person name="Zhou Y."/>
            <person name="Sheng Y."/>
            <person name="Liu T."/>
            <person name="Pan Y."/>
            <person name="Xia L."/>
            <person name="Li J."/>
            <person name="Zhao F."/>
            <person name="Cao W."/>
        </authorList>
    </citation>
    <scope>NUCLEOTIDE SEQUENCE</scope>
    <source>
        <strain evidence="1">Dsil-2018</strain>
    </source>
</reference>
<evidence type="ECO:0000313" key="2">
    <source>
        <dbReference type="Proteomes" id="UP000821865"/>
    </source>
</evidence>
<organism evidence="1 2">
    <name type="scientific">Dermacentor silvarum</name>
    <name type="common">Tick</name>
    <dbReference type="NCBI Taxonomy" id="543639"/>
    <lineage>
        <taxon>Eukaryota</taxon>
        <taxon>Metazoa</taxon>
        <taxon>Ecdysozoa</taxon>
        <taxon>Arthropoda</taxon>
        <taxon>Chelicerata</taxon>
        <taxon>Arachnida</taxon>
        <taxon>Acari</taxon>
        <taxon>Parasitiformes</taxon>
        <taxon>Ixodida</taxon>
        <taxon>Ixodoidea</taxon>
        <taxon>Ixodidae</taxon>
        <taxon>Rhipicephalinae</taxon>
        <taxon>Dermacentor</taxon>
    </lineage>
</organism>
<protein>
    <submittedName>
        <fullName evidence="1">Uncharacterized protein</fullName>
    </submittedName>
</protein>
<name>A0ACB8DNV3_DERSI</name>
<accession>A0ACB8DNV3</accession>
<proteinExistence type="predicted"/>
<gene>
    <name evidence="1" type="ORF">HPB49_008413</name>
</gene>
<evidence type="ECO:0000313" key="1">
    <source>
        <dbReference type="EMBL" id="KAH7974018.1"/>
    </source>
</evidence>
<comment type="caution">
    <text evidence="1">The sequence shown here is derived from an EMBL/GenBank/DDBJ whole genome shotgun (WGS) entry which is preliminary data.</text>
</comment>
<sequence length="324" mass="35925">MFALVRFIDDDMDKRQYVIPVHDIEEFDPVDENDFNNKSAYRAKWDDPDNDINDGTYTIQILRLAVQHLLEEMSETRDDGAHGLAEFSPTPDGRFHLCKGVKVTADQVAKILKNKKATIVIRDTSQAIWGLEALALRTVSGRSVPGETTKQLTPAKVQVVQECLAYWGRMNNQDITVAAHGVLRVLSEKIQDVKKKLKLDDGAHGLAEFSPTPDGRFHLCKGVKVTAGQAAKILKNKNAMIVICDTAQAIWGLEALALRTVSGRSVPGETTKQLTSAKVQVVQECLAYWGRTNNQDITVAAHGVLRVLSEKIQDVKKKLELGKE</sequence>
<dbReference type="EMBL" id="CM023479">
    <property type="protein sequence ID" value="KAH7974018.1"/>
    <property type="molecule type" value="Genomic_DNA"/>
</dbReference>
<dbReference type="Proteomes" id="UP000821865">
    <property type="component" value="Chromosome 10"/>
</dbReference>